<dbReference type="PANTHER" id="PTHR39217">
    <property type="match status" value="1"/>
</dbReference>
<sequence>MRVALVTAAEVRDLDDEGRLLAQALRSRGADVVAAVWDDAGVDWTSYDVAVVRSTWDYAERVADFVSWAQRVSGQTRLANPADLIAWSTDKHYLDDLASAGVPLVPSVFLEPGDGASHELLGVEHVVKPAVSAGSRDTLRLTAEEPERSLAHAERLLGEERSVLVQPYLAEVDTAGETAVVLVDGEVSHAMRKAPLLQRGMALVEGLFAQEEMSVRKPSPAELDVAAAAMRVVADRATTAGTSRPPLYARVDLLPSADGPVVLELELVEPSLFLDHVPGSADLLAEAILAR</sequence>
<protein>
    <recommendedName>
        <fullName evidence="2">ATP-grasp domain-containing protein</fullName>
    </recommendedName>
</protein>
<dbReference type="PROSITE" id="PS50975">
    <property type="entry name" value="ATP_GRASP"/>
    <property type="match status" value="1"/>
</dbReference>
<comment type="caution">
    <text evidence="3">The sequence shown here is derived from an EMBL/GenBank/DDBJ whole genome shotgun (WGS) entry which is preliminary data.</text>
</comment>
<evidence type="ECO:0000256" key="1">
    <source>
        <dbReference type="PROSITE-ProRule" id="PRU00409"/>
    </source>
</evidence>
<reference evidence="3" key="2">
    <citation type="submission" date="2020-09" db="EMBL/GenBank/DDBJ databases">
        <authorList>
            <person name="Sun Q."/>
            <person name="Zhou Y."/>
        </authorList>
    </citation>
    <scope>NUCLEOTIDE SEQUENCE</scope>
    <source>
        <strain evidence="3">CGMCC 1.16067</strain>
    </source>
</reference>
<accession>A0A917F4B3</accession>
<organism evidence="3 4">
    <name type="scientific">Marmoricola endophyticus</name>
    <dbReference type="NCBI Taxonomy" id="2040280"/>
    <lineage>
        <taxon>Bacteria</taxon>
        <taxon>Bacillati</taxon>
        <taxon>Actinomycetota</taxon>
        <taxon>Actinomycetes</taxon>
        <taxon>Propionibacteriales</taxon>
        <taxon>Nocardioidaceae</taxon>
        <taxon>Marmoricola</taxon>
    </lineage>
</organism>
<keyword evidence="1" id="KW-0067">ATP-binding</keyword>
<dbReference type="GO" id="GO:0046872">
    <property type="term" value="F:metal ion binding"/>
    <property type="evidence" value="ECO:0007669"/>
    <property type="project" value="InterPro"/>
</dbReference>
<proteinExistence type="predicted"/>
<evidence type="ECO:0000313" key="4">
    <source>
        <dbReference type="Proteomes" id="UP000649179"/>
    </source>
</evidence>
<evidence type="ECO:0000313" key="3">
    <source>
        <dbReference type="EMBL" id="GGF47187.1"/>
    </source>
</evidence>
<dbReference type="GO" id="GO:0005524">
    <property type="term" value="F:ATP binding"/>
    <property type="evidence" value="ECO:0007669"/>
    <property type="project" value="UniProtKB-UniRule"/>
</dbReference>
<dbReference type="SUPFAM" id="SSF56059">
    <property type="entry name" value="Glutathione synthetase ATP-binding domain-like"/>
    <property type="match status" value="1"/>
</dbReference>
<evidence type="ECO:0000259" key="2">
    <source>
        <dbReference type="PROSITE" id="PS50975"/>
    </source>
</evidence>
<feature type="domain" description="ATP-grasp" evidence="2">
    <location>
        <begin position="94"/>
        <end position="291"/>
    </location>
</feature>
<name>A0A917F4B3_9ACTN</name>
<dbReference type="Gene3D" id="3.30.470.20">
    <property type="entry name" value="ATP-grasp fold, B domain"/>
    <property type="match status" value="1"/>
</dbReference>
<dbReference type="AlphaFoldDB" id="A0A917F4B3"/>
<dbReference type="PANTHER" id="PTHR39217:SF1">
    <property type="entry name" value="GLUTATHIONE SYNTHETASE"/>
    <property type="match status" value="1"/>
</dbReference>
<dbReference type="Gene3D" id="3.30.1490.20">
    <property type="entry name" value="ATP-grasp fold, A domain"/>
    <property type="match status" value="1"/>
</dbReference>
<keyword evidence="1" id="KW-0547">Nucleotide-binding</keyword>
<reference evidence="3" key="1">
    <citation type="journal article" date="2014" name="Int. J. Syst. Evol. Microbiol.">
        <title>Complete genome sequence of Corynebacterium casei LMG S-19264T (=DSM 44701T), isolated from a smear-ripened cheese.</title>
        <authorList>
            <consortium name="US DOE Joint Genome Institute (JGI-PGF)"/>
            <person name="Walter F."/>
            <person name="Albersmeier A."/>
            <person name="Kalinowski J."/>
            <person name="Ruckert C."/>
        </authorList>
    </citation>
    <scope>NUCLEOTIDE SEQUENCE</scope>
    <source>
        <strain evidence="3">CGMCC 1.16067</strain>
    </source>
</reference>
<keyword evidence="4" id="KW-1185">Reference proteome</keyword>
<dbReference type="RefSeq" id="WP_229660782.1">
    <property type="nucleotide sequence ID" value="NZ_BMKQ01000001.1"/>
</dbReference>
<dbReference type="InterPro" id="IPR013815">
    <property type="entry name" value="ATP_grasp_subdomain_1"/>
</dbReference>
<dbReference type="InterPro" id="IPR011761">
    <property type="entry name" value="ATP-grasp"/>
</dbReference>
<dbReference type="Proteomes" id="UP000649179">
    <property type="component" value="Unassembled WGS sequence"/>
</dbReference>
<dbReference type="EMBL" id="BMKQ01000001">
    <property type="protein sequence ID" value="GGF47187.1"/>
    <property type="molecule type" value="Genomic_DNA"/>
</dbReference>
<dbReference type="InterPro" id="IPR053191">
    <property type="entry name" value="DcsG_Biosynth_Enzyme"/>
</dbReference>
<gene>
    <name evidence="3" type="ORF">GCM10011519_21540</name>
</gene>